<evidence type="ECO:0000256" key="1">
    <source>
        <dbReference type="SAM" id="MobiDB-lite"/>
    </source>
</evidence>
<comment type="caution">
    <text evidence="2">The sequence shown here is derived from an EMBL/GenBank/DDBJ whole genome shotgun (WGS) entry which is preliminary data.</text>
</comment>
<feature type="region of interest" description="Disordered" evidence="1">
    <location>
        <begin position="98"/>
        <end position="160"/>
    </location>
</feature>
<evidence type="ECO:0000313" key="3">
    <source>
        <dbReference type="Proteomes" id="UP001201980"/>
    </source>
</evidence>
<gene>
    <name evidence="2" type="ORF">MKZ38_009936</name>
</gene>
<sequence>MMAAALGRKPPVKLPAKHIGRKVKDTASAFDPARLGSKQPAFKIRTPQDRSVPPDTPGGFNQANSTSFFDSSGAKFQQDRPSPSVFVLCWGGENNPFRGLSLDHCSQRPASQPDAKVGFESELDPSRGKSTAQPVAQNTHTHTHTQTSKQPQKMGLEMMT</sequence>
<feature type="compositionally biased region" description="Polar residues" evidence="1">
    <location>
        <begin position="128"/>
        <end position="138"/>
    </location>
</feature>
<feature type="compositionally biased region" description="Polar residues" evidence="1">
    <location>
        <begin position="59"/>
        <end position="70"/>
    </location>
</feature>
<accession>A0AAD5WSS7</accession>
<reference evidence="2" key="1">
    <citation type="submission" date="2022-07" db="EMBL/GenBank/DDBJ databases">
        <title>Draft genome sequence of Zalerion maritima ATCC 34329, a (micro)plastics degrading marine fungus.</title>
        <authorList>
            <person name="Paco A."/>
            <person name="Goncalves M.F.M."/>
            <person name="Rocha-Santos T.A.P."/>
            <person name="Alves A."/>
        </authorList>
    </citation>
    <scope>NUCLEOTIDE SEQUENCE</scope>
    <source>
        <strain evidence="2">ATCC 34329</strain>
    </source>
</reference>
<dbReference type="Proteomes" id="UP001201980">
    <property type="component" value="Unassembled WGS sequence"/>
</dbReference>
<keyword evidence="3" id="KW-1185">Reference proteome</keyword>
<evidence type="ECO:0000313" key="2">
    <source>
        <dbReference type="EMBL" id="KAJ2903451.1"/>
    </source>
</evidence>
<feature type="region of interest" description="Disordered" evidence="1">
    <location>
        <begin position="1"/>
        <end position="77"/>
    </location>
</feature>
<protein>
    <submittedName>
        <fullName evidence="2">Uncharacterized protein</fullName>
    </submittedName>
</protein>
<organism evidence="2 3">
    <name type="scientific">Zalerion maritima</name>
    <dbReference type="NCBI Taxonomy" id="339359"/>
    <lineage>
        <taxon>Eukaryota</taxon>
        <taxon>Fungi</taxon>
        <taxon>Dikarya</taxon>
        <taxon>Ascomycota</taxon>
        <taxon>Pezizomycotina</taxon>
        <taxon>Sordariomycetes</taxon>
        <taxon>Lulworthiomycetidae</taxon>
        <taxon>Lulworthiales</taxon>
        <taxon>Lulworthiaceae</taxon>
        <taxon>Zalerion</taxon>
    </lineage>
</organism>
<name>A0AAD5WSS7_9PEZI</name>
<dbReference type="AlphaFoldDB" id="A0AAD5WSS7"/>
<proteinExistence type="predicted"/>
<dbReference type="EMBL" id="JAKWBI020000081">
    <property type="protein sequence ID" value="KAJ2903451.1"/>
    <property type="molecule type" value="Genomic_DNA"/>
</dbReference>